<dbReference type="GO" id="GO:0032259">
    <property type="term" value="P:methylation"/>
    <property type="evidence" value="ECO:0007669"/>
    <property type="project" value="UniProtKB-KW"/>
</dbReference>
<dbReference type="PANTHER" id="PTHR43464">
    <property type="entry name" value="METHYLTRANSFERASE"/>
    <property type="match status" value="1"/>
</dbReference>
<name>A0A0T5PEJ2_9RHOB</name>
<keyword evidence="2 5" id="KW-0808">Transferase</keyword>
<dbReference type="STRING" id="540747.SAMN04488031_102444"/>
<evidence type="ECO:0000256" key="1">
    <source>
        <dbReference type="ARBA" id="ARBA00022603"/>
    </source>
</evidence>
<gene>
    <name evidence="6" type="primary">tylM1</name>
    <name evidence="6" type="ORF">RIdsm_05057</name>
    <name evidence="5" type="ORF">XM52_01070</name>
</gene>
<evidence type="ECO:0000256" key="2">
    <source>
        <dbReference type="ARBA" id="ARBA00022679"/>
    </source>
</evidence>
<evidence type="ECO:0000256" key="3">
    <source>
        <dbReference type="ARBA" id="ARBA00022691"/>
    </source>
</evidence>
<dbReference type="InterPro" id="IPR029063">
    <property type="entry name" value="SAM-dependent_MTases_sf"/>
</dbReference>
<dbReference type="CDD" id="cd02440">
    <property type="entry name" value="AdoMet_MTases"/>
    <property type="match status" value="1"/>
</dbReference>
<keyword evidence="3" id="KW-0949">S-adenosyl-L-methionine</keyword>
<evidence type="ECO:0000259" key="4">
    <source>
        <dbReference type="Pfam" id="PF13649"/>
    </source>
</evidence>
<dbReference type="AlphaFoldDB" id="A0A0T5PEJ2"/>
<dbReference type="Proteomes" id="UP000051401">
    <property type="component" value="Unassembled WGS sequence"/>
</dbReference>
<evidence type="ECO:0000313" key="5">
    <source>
        <dbReference type="EMBL" id="KRS19466.1"/>
    </source>
</evidence>
<reference evidence="6 8" key="2">
    <citation type="submission" date="2018-08" db="EMBL/GenBank/DDBJ databases">
        <title>Genetic Globetrotter - A new plasmid hitch-hiking vast phylogenetic and geographic distances.</title>
        <authorList>
            <person name="Vollmers J."/>
            <person name="Petersen J."/>
        </authorList>
    </citation>
    <scope>NUCLEOTIDE SEQUENCE [LARGE SCALE GENOMIC DNA]</scope>
    <source>
        <strain evidence="6 8">DSM 26383</strain>
    </source>
</reference>
<dbReference type="Gene3D" id="3.40.50.150">
    <property type="entry name" value="Vaccinia Virus protein VP39"/>
    <property type="match status" value="1"/>
</dbReference>
<dbReference type="Pfam" id="PF13649">
    <property type="entry name" value="Methyltransf_25"/>
    <property type="match status" value="1"/>
</dbReference>
<proteinExistence type="predicted"/>
<dbReference type="InterPro" id="IPR041698">
    <property type="entry name" value="Methyltransf_25"/>
</dbReference>
<evidence type="ECO:0000313" key="8">
    <source>
        <dbReference type="Proteomes" id="UP000325785"/>
    </source>
</evidence>
<dbReference type="EC" id="2.1.1.235" evidence="6"/>
<accession>A0A0T5PEJ2</accession>
<sequence length="203" mass="21989">MSDLGKLAGRTLEIYERNAARYDRERGRSLFEKGWLDRFAAMVPAGGRILDVGCGTGAPIGDYLAGSGHPVTGVDGAAAMIAIARDRRPERDWQLGDMRALEMGERFDGVLAWDSFFHLTGDEQREVLPRLLRHVRTGGPLMLTVGPAEGEVTGHVADDVVYHASLSPEEYRRIIEACGAEVAAFALEDPACDGHTVLLARAG</sequence>
<dbReference type="EMBL" id="LAXI01000001">
    <property type="protein sequence ID" value="KRS19466.1"/>
    <property type="molecule type" value="Genomic_DNA"/>
</dbReference>
<dbReference type="RefSeq" id="WP_057812390.1">
    <property type="nucleotide sequence ID" value="NZ_CP031598.1"/>
</dbReference>
<dbReference type="PATRIC" id="fig|540747.5.peg.216"/>
<organism evidence="5 7">
    <name type="scientific">Roseovarius indicus</name>
    <dbReference type="NCBI Taxonomy" id="540747"/>
    <lineage>
        <taxon>Bacteria</taxon>
        <taxon>Pseudomonadati</taxon>
        <taxon>Pseudomonadota</taxon>
        <taxon>Alphaproteobacteria</taxon>
        <taxon>Rhodobacterales</taxon>
        <taxon>Roseobacteraceae</taxon>
        <taxon>Roseovarius</taxon>
    </lineage>
</organism>
<evidence type="ECO:0000313" key="6">
    <source>
        <dbReference type="EMBL" id="QEW29214.1"/>
    </source>
</evidence>
<protein>
    <submittedName>
        <fullName evidence="5 6">Methyltransferase</fullName>
        <ecNumber evidence="6">2.1.1.235</ecNumber>
    </submittedName>
</protein>
<dbReference type="Proteomes" id="UP000325785">
    <property type="component" value="Chromosome"/>
</dbReference>
<dbReference type="EMBL" id="CP031598">
    <property type="protein sequence ID" value="QEW29214.1"/>
    <property type="molecule type" value="Genomic_DNA"/>
</dbReference>
<reference evidence="5 7" key="1">
    <citation type="submission" date="2015-04" db="EMBL/GenBank/DDBJ databases">
        <title>The draft genome sequence of Roseovarius indicus B108T.</title>
        <authorList>
            <person name="Li G."/>
            <person name="Lai Q."/>
            <person name="Shao Z."/>
            <person name="Yan P."/>
        </authorList>
    </citation>
    <scope>NUCLEOTIDE SEQUENCE [LARGE SCALE GENOMIC DNA]</scope>
    <source>
        <strain evidence="5 7">B108</strain>
    </source>
</reference>
<evidence type="ECO:0000313" key="7">
    <source>
        <dbReference type="Proteomes" id="UP000051401"/>
    </source>
</evidence>
<feature type="domain" description="Methyltransferase" evidence="4">
    <location>
        <begin position="49"/>
        <end position="139"/>
    </location>
</feature>
<keyword evidence="7" id="KW-1185">Reference proteome</keyword>
<keyword evidence="1 5" id="KW-0489">Methyltransferase</keyword>
<dbReference type="KEGG" id="rid:RIdsm_05057"/>
<dbReference type="GO" id="GO:0008168">
    <property type="term" value="F:methyltransferase activity"/>
    <property type="evidence" value="ECO:0007669"/>
    <property type="project" value="UniProtKB-KW"/>
</dbReference>
<dbReference type="PANTHER" id="PTHR43464:SF19">
    <property type="entry name" value="UBIQUINONE BIOSYNTHESIS O-METHYLTRANSFERASE, MITOCHONDRIAL"/>
    <property type="match status" value="1"/>
</dbReference>
<dbReference type="OrthoDB" id="9765084at2"/>
<dbReference type="SUPFAM" id="SSF53335">
    <property type="entry name" value="S-adenosyl-L-methionine-dependent methyltransferases"/>
    <property type="match status" value="1"/>
</dbReference>